<keyword evidence="3" id="KW-1185">Reference proteome</keyword>
<dbReference type="Pfam" id="PF14522">
    <property type="entry name" value="Cytochrome_C7"/>
    <property type="match status" value="1"/>
</dbReference>
<dbReference type="Gene3D" id="3.90.10.10">
    <property type="entry name" value="Cytochrome C3"/>
    <property type="match status" value="2"/>
</dbReference>
<evidence type="ECO:0000259" key="1">
    <source>
        <dbReference type="Pfam" id="PF14522"/>
    </source>
</evidence>
<dbReference type="InterPro" id="IPR029467">
    <property type="entry name" value="Cyt_c7-like"/>
</dbReference>
<sequence length="208" mass="23409">MARTALVLLLLSPLLLVFVLILQHTGTITGQDRFVEQAVPFSHKHHAGELGIDCRFCHVGVETGAKATVPTTEVCMTCHSQIWTNAQMLAPVRNSLATGTPLVWSRVNRLPDYVYFDHHVHVRNGVPCAACHGDLRQMPLTAQATPMTMQWCLDCHRDPAKRLVPQDRITWSRPYDAPIPDEELQRIHAHLLGVERSRKLTDCSTCHR</sequence>
<dbReference type="InterPro" id="IPR036280">
    <property type="entry name" value="Multihaem_cyt_sf"/>
</dbReference>
<accession>A0ABT6MYV2</accession>
<dbReference type="SUPFAM" id="SSF48695">
    <property type="entry name" value="Multiheme cytochromes"/>
    <property type="match status" value="1"/>
</dbReference>
<dbReference type="PANTHER" id="PTHR39425:SF1">
    <property type="entry name" value="CYTOCHROME C7-LIKE DOMAIN-CONTAINING PROTEIN"/>
    <property type="match status" value="1"/>
</dbReference>
<feature type="domain" description="Cytochrome c7-like" evidence="1">
    <location>
        <begin position="114"/>
        <end position="208"/>
    </location>
</feature>
<dbReference type="Proteomes" id="UP001160625">
    <property type="component" value="Unassembled WGS sequence"/>
</dbReference>
<evidence type="ECO:0000313" key="3">
    <source>
        <dbReference type="Proteomes" id="UP001160625"/>
    </source>
</evidence>
<proteinExistence type="predicted"/>
<dbReference type="PANTHER" id="PTHR39425">
    <property type="entry name" value="LIPOPROTEIN CYTOCHROME C"/>
    <property type="match status" value="1"/>
</dbReference>
<protein>
    <submittedName>
        <fullName evidence="2">Cytochrome c3 family protein</fullName>
    </submittedName>
</protein>
<comment type="caution">
    <text evidence="2">The sequence shown here is derived from an EMBL/GenBank/DDBJ whole genome shotgun (WGS) entry which is preliminary data.</text>
</comment>
<gene>
    <name evidence="2" type="ORF">QGN17_05585</name>
</gene>
<dbReference type="CDD" id="cd08168">
    <property type="entry name" value="Cytochrom_C3"/>
    <property type="match status" value="1"/>
</dbReference>
<name>A0ABT6MYV2_9SPHN</name>
<dbReference type="RefSeq" id="WP_281043510.1">
    <property type="nucleotide sequence ID" value="NZ_JARYGZ010000001.1"/>
</dbReference>
<organism evidence="2 3">
    <name type="scientific">Sphingomonas oryzagri</name>
    <dbReference type="NCBI Taxonomy" id="3042314"/>
    <lineage>
        <taxon>Bacteria</taxon>
        <taxon>Pseudomonadati</taxon>
        <taxon>Pseudomonadota</taxon>
        <taxon>Alphaproteobacteria</taxon>
        <taxon>Sphingomonadales</taxon>
        <taxon>Sphingomonadaceae</taxon>
        <taxon>Sphingomonas</taxon>
    </lineage>
</organism>
<reference evidence="2" key="1">
    <citation type="submission" date="2023-04" db="EMBL/GenBank/DDBJ databases">
        <title>Sphingomonas sp. MAHUQ-71 isolated from rice field.</title>
        <authorList>
            <person name="Huq M.A."/>
        </authorList>
    </citation>
    <scope>NUCLEOTIDE SEQUENCE</scope>
    <source>
        <strain evidence="2">MAHUQ-71</strain>
    </source>
</reference>
<dbReference type="EMBL" id="JARYGZ010000001">
    <property type="protein sequence ID" value="MDH7638195.1"/>
    <property type="molecule type" value="Genomic_DNA"/>
</dbReference>
<evidence type="ECO:0000313" key="2">
    <source>
        <dbReference type="EMBL" id="MDH7638195.1"/>
    </source>
</evidence>